<name>A0A6G1JJV7_9PLEO</name>
<keyword evidence="10" id="KW-1185">Reference proteome</keyword>
<feature type="transmembrane region" description="Helical" evidence="7">
    <location>
        <begin position="378"/>
        <end position="398"/>
    </location>
</feature>
<feature type="region of interest" description="Disordered" evidence="6">
    <location>
        <begin position="1"/>
        <end position="31"/>
    </location>
</feature>
<keyword evidence="4 7" id="KW-1133">Transmembrane helix</keyword>
<evidence type="ECO:0000256" key="5">
    <source>
        <dbReference type="ARBA" id="ARBA00023136"/>
    </source>
</evidence>
<reference evidence="9" key="1">
    <citation type="journal article" date="2020" name="Stud. Mycol.">
        <title>101 Dothideomycetes genomes: a test case for predicting lifestyles and emergence of pathogens.</title>
        <authorList>
            <person name="Haridas S."/>
            <person name="Albert R."/>
            <person name="Binder M."/>
            <person name="Bloem J."/>
            <person name="Labutti K."/>
            <person name="Salamov A."/>
            <person name="Andreopoulos B."/>
            <person name="Baker S."/>
            <person name="Barry K."/>
            <person name="Bills G."/>
            <person name="Bluhm B."/>
            <person name="Cannon C."/>
            <person name="Castanera R."/>
            <person name="Culley D."/>
            <person name="Daum C."/>
            <person name="Ezra D."/>
            <person name="Gonzalez J."/>
            <person name="Henrissat B."/>
            <person name="Kuo A."/>
            <person name="Liang C."/>
            <person name="Lipzen A."/>
            <person name="Lutzoni F."/>
            <person name="Magnuson J."/>
            <person name="Mondo S."/>
            <person name="Nolan M."/>
            <person name="Ohm R."/>
            <person name="Pangilinan J."/>
            <person name="Park H.-J."/>
            <person name="Ramirez L."/>
            <person name="Alfaro M."/>
            <person name="Sun H."/>
            <person name="Tritt A."/>
            <person name="Yoshinaga Y."/>
            <person name="Zwiers L.-H."/>
            <person name="Turgeon B."/>
            <person name="Goodwin S."/>
            <person name="Spatafora J."/>
            <person name="Crous P."/>
            <person name="Grigoriev I."/>
        </authorList>
    </citation>
    <scope>NUCLEOTIDE SEQUENCE</scope>
    <source>
        <strain evidence="9">CBS 122367</strain>
    </source>
</reference>
<proteinExistence type="inferred from homology"/>
<sequence length="536" mass="59025">MSLTPDEEKREATSTVARYEDGSVSSTSDDPHADLPLKEAIKQYRKLTYYVLGLSTFIILWGYDLAAIGAISSLDPFQRDFGVFDKIEDGEEKWIIPAIWLSMLQAFPSIGQLFAAVAAGPCQDHWGRKKCLILGSAITIFSVLIEFLSNRPASLAGMRSMLLVGKIIQGAALAFIKMVLLTYISEIVPTCLRGAGMALFPAFNLLGQFLGAVTVFGCNSLTDEKGYLIALGLQWLFSLAPFTAAFLIPESPAWLVRKNDMDGARKSLEKLFAPLNDPEVILEKIRVSIEEEDKISKETSYAQCFKGTNLRRTLIAIWANFLPPMFGLPLLTSASYFLQQISMKSRYSLMFLIVGIICGFIANMGSTYTLTHLNRRRLTIWTLGGVTLVWATMGISGCFDNDRIIRWITAGMLMLIIAIAGVGVWPTSYAIMSEVSALTLRAKTQSLGGISAYVTSIFTNFVLPFLYNPDMADLKGKTGFVFAATSAIAAVVTWFIVPEMKGRSPIEIDHMFEEKISARHSTGWVDSSAEARAADM</sequence>
<feature type="transmembrane region" description="Helical" evidence="7">
    <location>
        <begin position="349"/>
        <end position="371"/>
    </location>
</feature>
<feature type="transmembrane region" description="Helical" evidence="7">
    <location>
        <begin position="131"/>
        <end position="149"/>
    </location>
</feature>
<evidence type="ECO:0000259" key="8">
    <source>
        <dbReference type="PROSITE" id="PS50850"/>
    </source>
</evidence>
<dbReference type="Gene3D" id="1.20.1250.20">
    <property type="entry name" value="MFS general substrate transporter like domains"/>
    <property type="match status" value="1"/>
</dbReference>
<dbReference type="InterPro" id="IPR036259">
    <property type="entry name" value="MFS_trans_sf"/>
</dbReference>
<evidence type="ECO:0000256" key="4">
    <source>
        <dbReference type="ARBA" id="ARBA00022989"/>
    </source>
</evidence>
<dbReference type="GO" id="GO:0016020">
    <property type="term" value="C:membrane"/>
    <property type="evidence" value="ECO:0007669"/>
    <property type="project" value="UniProtKB-SubCell"/>
</dbReference>
<feature type="transmembrane region" description="Helical" evidence="7">
    <location>
        <begin position="315"/>
        <end position="337"/>
    </location>
</feature>
<accession>A0A6G1JJV7</accession>
<dbReference type="Proteomes" id="UP000799291">
    <property type="component" value="Unassembled WGS sequence"/>
</dbReference>
<comment type="subcellular location">
    <subcellularLocation>
        <location evidence="1">Membrane</location>
        <topology evidence="1">Multi-pass membrane protein</topology>
    </subcellularLocation>
</comment>
<feature type="transmembrane region" description="Helical" evidence="7">
    <location>
        <begin position="228"/>
        <end position="248"/>
    </location>
</feature>
<dbReference type="SUPFAM" id="SSF103473">
    <property type="entry name" value="MFS general substrate transporter"/>
    <property type="match status" value="1"/>
</dbReference>
<feature type="domain" description="Major facilitator superfamily (MFS) profile" evidence="8">
    <location>
        <begin position="50"/>
        <end position="501"/>
    </location>
</feature>
<organism evidence="9 10">
    <name type="scientific">Lentithecium fluviatile CBS 122367</name>
    <dbReference type="NCBI Taxonomy" id="1168545"/>
    <lineage>
        <taxon>Eukaryota</taxon>
        <taxon>Fungi</taxon>
        <taxon>Dikarya</taxon>
        <taxon>Ascomycota</taxon>
        <taxon>Pezizomycotina</taxon>
        <taxon>Dothideomycetes</taxon>
        <taxon>Pleosporomycetidae</taxon>
        <taxon>Pleosporales</taxon>
        <taxon>Massarineae</taxon>
        <taxon>Lentitheciaceae</taxon>
        <taxon>Lentithecium</taxon>
    </lineage>
</organism>
<dbReference type="EMBL" id="MU005571">
    <property type="protein sequence ID" value="KAF2690510.1"/>
    <property type="molecule type" value="Genomic_DNA"/>
</dbReference>
<dbReference type="InterPro" id="IPR005828">
    <property type="entry name" value="MFS_sugar_transport-like"/>
</dbReference>
<dbReference type="Pfam" id="PF00083">
    <property type="entry name" value="Sugar_tr"/>
    <property type="match status" value="1"/>
</dbReference>
<dbReference type="PANTHER" id="PTHR48022:SF41">
    <property type="entry name" value="MAJOR FACILITATOR SUPERFAMILY (MFS) PROFILE DOMAIN-CONTAINING PROTEIN"/>
    <property type="match status" value="1"/>
</dbReference>
<dbReference type="InterPro" id="IPR020846">
    <property type="entry name" value="MFS_dom"/>
</dbReference>
<dbReference type="FunFam" id="1.20.1250.20:FF:000078">
    <property type="entry name" value="MFS maltose transporter, putative"/>
    <property type="match status" value="1"/>
</dbReference>
<comment type="similarity">
    <text evidence="2">Belongs to the major facilitator superfamily. Sugar transporter (TC 2.A.1.1) family.</text>
</comment>
<feature type="transmembrane region" description="Helical" evidence="7">
    <location>
        <begin position="446"/>
        <end position="467"/>
    </location>
</feature>
<feature type="transmembrane region" description="Helical" evidence="7">
    <location>
        <begin position="47"/>
        <end position="74"/>
    </location>
</feature>
<dbReference type="InterPro" id="IPR050360">
    <property type="entry name" value="MFS_Sugar_Transporters"/>
</dbReference>
<evidence type="ECO:0000313" key="9">
    <source>
        <dbReference type="EMBL" id="KAF2690510.1"/>
    </source>
</evidence>
<feature type="compositionally biased region" description="Basic and acidic residues" evidence="6">
    <location>
        <begin position="1"/>
        <end position="12"/>
    </location>
</feature>
<evidence type="ECO:0000256" key="6">
    <source>
        <dbReference type="SAM" id="MobiDB-lite"/>
    </source>
</evidence>
<dbReference type="PANTHER" id="PTHR48022">
    <property type="entry name" value="PLASTIDIC GLUCOSE TRANSPORTER 4"/>
    <property type="match status" value="1"/>
</dbReference>
<keyword evidence="3 7" id="KW-0812">Transmembrane</keyword>
<dbReference type="PROSITE" id="PS50850">
    <property type="entry name" value="MFS"/>
    <property type="match status" value="1"/>
</dbReference>
<feature type="transmembrane region" description="Helical" evidence="7">
    <location>
        <begin position="479"/>
        <end position="497"/>
    </location>
</feature>
<evidence type="ECO:0000313" key="10">
    <source>
        <dbReference type="Proteomes" id="UP000799291"/>
    </source>
</evidence>
<evidence type="ECO:0000256" key="2">
    <source>
        <dbReference type="ARBA" id="ARBA00010992"/>
    </source>
</evidence>
<evidence type="ECO:0000256" key="3">
    <source>
        <dbReference type="ARBA" id="ARBA00022692"/>
    </source>
</evidence>
<dbReference type="GO" id="GO:0005351">
    <property type="term" value="F:carbohydrate:proton symporter activity"/>
    <property type="evidence" value="ECO:0007669"/>
    <property type="project" value="TreeGrafter"/>
</dbReference>
<protein>
    <submittedName>
        <fullName evidence="9">MFS general substrate transporter</fullName>
    </submittedName>
</protein>
<feature type="transmembrane region" description="Helical" evidence="7">
    <location>
        <begin position="94"/>
        <end position="119"/>
    </location>
</feature>
<gene>
    <name evidence="9" type="ORF">K458DRAFT_413294</name>
</gene>
<keyword evidence="5 7" id="KW-0472">Membrane</keyword>
<dbReference type="OrthoDB" id="6612291at2759"/>
<evidence type="ECO:0000256" key="7">
    <source>
        <dbReference type="SAM" id="Phobius"/>
    </source>
</evidence>
<feature type="transmembrane region" description="Helical" evidence="7">
    <location>
        <begin position="161"/>
        <end position="184"/>
    </location>
</feature>
<dbReference type="AlphaFoldDB" id="A0A6G1JJV7"/>
<feature type="transmembrane region" description="Helical" evidence="7">
    <location>
        <begin position="404"/>
        <end position="425"/>
    </location>
</feature>
<evidence type="ECO:0000256" key="1">
    <source>
        <dbReference type="ARBA" id="ARBA00004141"/>
    </source>
</evidence>
<feature type="transmembrane region" description="Helical" evidence="7">
    <location>
        <begin position="196"/>
        <end position="216"/>
    </location>
</feature>